<dbReference type="PROSITE" id="PS51186">
    <property type="entry name" value="GNAT"/>
    <property type="match status" value="1"/>
</dbReference>
<dbReference type="Gene3D" id="3.40.630.30">
    <property type="match status" value="1"/>
</dbReference>
<comment type="catalytic activity">
    <reaction evidence="5">
        <text>glycyl-tRNA(Gly) + acetyl-CoA = N-acetylglycyl-tRNA(Gly) + CoA + H(+)</text>
        <dbReference type="Rhea" id="RHEA:81867"/>
        <dbReference type="Rhea" id="RHEA-COMP:9683"/>
        <dbReference type="Rhea" id="RHEA-COMP:19766"/>
        <dbReference type="ChEBI" id="CHEBI:15378"/>
        <dbReference type="ChEBI" id="CHEBI:57287"/>
        <dbReference type="ChEBI" id="CHEBI:57288"/>
        <dbReference type="ChEBI" id="CHEBI:78522"/>
        <dbReference type="ChEBI" id="CHEBI:232036"/>
    </reaction>
</comment>
<keyword evidence="8" id="KW-1185">Reference proteome</keyword>
<dbReference type="AlphaFoldDB" id="A0A2D2CZS6"/>
<accession>A0A2D2CZS6</accession>
<dbReference type="GO" id="GO:0016747">
    <property type="term" value="F:acyltransferase activity, transferring groups other than amino-acyl groups"/>
    <property type="evidence" value="ECO:0007669"/>
    <property type="project" value="InterPro"/>
</dbReference>
<evidence type="ECO:0000313" key="7">
    <source>
        <dbReference type="EMBL" id="ATQ68194.1"/>
    </source>
</evidence>
<dbReference type="EMBL" id="CP023737">
    <property type="protein sequence ID" value="ATQ68194.1"/>
    <property type="molecule type" value="Genomic_DNA"/>
</dbReference>
<gene>
    <name evidence="7" type="ORF">CQW49_10140</name>
</gene>
<keyword evidence="4" id="KW-0012">Acyltransferase</keyword>
<reference evidence="8" key="1">
    <citation type="submission" date="2017-10" db="EMBL/GenBank/DDBJ databases">
        <title>Completed PacBio SMRT sequence of Methylosinus trichosporium OB3b reveals presence of a third large plasmid.</title>
        <authorList>
            <person name="Charles T.C."/>
            <person name="Lynch M.D.J."/>
            <person name="Heil J.R."/>
            <person name="Cheng J."/>
        </authorList>
    </citation>
    <scope>NUCLEOTIDE SEQUENCE [LARGE SCALE GENOMIC DNA]</scope>
    <source>
        <strain evidence="8">OB3b</strain>
    </source>
</reference>
<dbReference type="PANTHER" id="PTHR36449">
    <property type="entry name" value="ACETYLTRANSFERASE-RELATED"/>
    <property type="match status" value="1"/>
</dbReference>
<keyword evidence="2" id="KW-1277">Toxin-antitoxin system</keyword>
<evidence type="ECO:0000256" key="2">
    <source>
        <dbReference type="ARBA" id="ARBA00022649"/>
    </source>
</evidence>
<dbReference type="InterPro" id="IPR016181">
    <property type="entry name" value="Acyl_CoA_acyltransferase"/>
</dbReference>
<dbReference type="SUPFAM" id="SSF55729">
    <property type="entry name" value="Acyl-CoA N-acyltransferases (Nat)"/>
    <property type="match status" value="1"/>
</dbReference>
<proteinExistence type="predicted"/>
<dbReference type="RefSeq" id="WP_003613487.1">
    <property type="nucleotide sequence ID" value="NZ_ADVE02000001.1"/>
</dbReference>
<sequence>MTGGFVIEPLDAQDRKRFACGAESLDSYLRERASQDVKRFMASCFVLVETQTNSIAGYYTLSASSVPAGDLPAESLKRLPRYPVLPAALIGRLAVDLRFQKRGFASALLADAALRVMRSDTRAFALIVDAKDETAAGFYQALGFRAFSSRPQSLFLPIATAMRILSGEK</sequence>
<dbReference type="Proteomes" id="UP000230709">
    <property type="component" value="Chromosome"/>
</dbReference>
<keyword evidence="3 7" id="KW-0808">Transferase</keyword>
<name>A0A2D2CZS6_METT3</name>
<dbReference type="InterPro" id="IPR000182">
    <property type="entry name" value="GNAT_dom"/>
</dbReference>
<keyword evidence="1" id="KW-0678">Repressor</keyword>
<feature type="domain" description="N-acetyltransferase" evidence="6">
    <location>
        <begin position="5"/>
        <end position="167"/>
    </location>
</feature>
<dbReference type="PANTHER" id="PTHR36449:SF1">
    <property type="entry name" value="ACETYLTRANSFERASE"/>
    <property type="match status" value="1"/>
</dbReference>
<dbReference type="Pfam" id="PF13673">
    <property type="entry name" value="Acetyltransf_10"/>
    <property type="match status" value="1"/>
</dbReference>
<evidence type="ECO:0000313" key="8">
    <source>
        <dbReference type="Proteomes" id="UP000230709"/>
    </source>
</evidence>
<dbReference type="KEGG" id="mtw:CQW49_10140"/>
<dbReference type="STRING" id="595536.GCA_000178815_03135"/>
<protein>
    <submittedName>
        <fullName evidence="7">GNAT family N-acetyltransferase</fullName>
    </submittedName>
</protein>
<evidence type="ECO:0000259" key="6">
    <source>
        <dbReference type="PROSITE" id="PS51186"/>
    </source>
</evidence>
<organism evidence="7 8">
    <name type="scientific">Methylosinus trichosporium (strain ATCC 35070 / NCIMB 11131 / UNIQEM 75 / OB3b)</name>
    <dbReference type="NCBI Taxonomy" id="595536"/>
    <lineage>
        <taxon>Bacteria</taxon>
        <taxon>Pseudomonadati</taxon>
        <taxon>Pseudomonadota</taxon>
        <taxon>Alphaproteobacteria</taxon>
        <taxon>Hyphomicrobiales</taxon>
        <taxon>Methylocystaceae</taxon>
        <taxon>Methylosinus</taxon>
    </lineage>
</organism>
<evidence type="ECO:0000256" key="1">
    <source>
        <dbReference type="ARBA" id="ARBA00022491"/>
    </source>
</evidence>
<evidence type="ECO:0000256" key="4">
    <source>
        <dbReference type="ARBA" id="ARBA00023315"/>
    </source>
</evidence>
<evidence type="ECO:0000256" key="5">
    <source>
        <dbReference type="ARBA" id="ARBA00049880"/>
    </source>
</evidence>
<evidence type="ECO:0000256" key="3">
    <source>
        <dbReference type="ARBA" id="ARBA00022679"/>
    </source>
</evidence>